<evidence type="ECO:0000313" key="2">
    <source>
        <dbReference type="EMBL" id="SIQ99072.1"/>
    </source>
</evidence>
<dbReference type="SUPFAM" id="SSF46785">
    <property type="entry name" value="Winged helix' DNA-binding domain"/>
    <property type="match status" value="1"/>
</dbReference>
<dbReference type="InterPro" id="IPR030489">
    <property type="entry name" value="TR_Rrf2-type_CS"/>
</dbReference>
<dbReference type="PROSITE" id="PS51197">
    <property type="entry name" value="HTH_RRF2_2"/>
    <property type="match status" value="1"/>
</dbReference>
<dbReference type="PROSITE" id="PS01332">
    <property type="entry name" value="HTH_RRF2_1"/>
    <property type="match status" value="1"/>
</dbReference>
<sequence>MAGIVLEKEAGISPICTNFVVLGSCQRSNSVLLYLQSFTPILVFCPKLLNFVITQPTLPKADQLTPIFLMLSKKTKYAFHALTYLAENQDKGAVLIQEIAASKNISHKFLENILLELKKAGILGSKKGKGGGYYLIKKPEEITLAKIIRLLNGPIAWLPCVSLNYYEKCSDCPDEATCNMHIIMCQVRDQTLSVVENKTLSDLITSNN</sequence>
<reference evidence="3" key="1">
    <citation type="submission" date="2017-01" db="EMBL/GenBank/DDBJ databases">
        <authorList>
            <person name="Varghese N."/>
            <person name="Submissions S."/>
        </authorList>
    </citation>
    <scope>NUCLEOTIDE SEQUENCE [LARGE SCALE GENOMIC DNA]</scope>
    <source>
        <strain evidence="3">DM9</strain>
    </source>
</reference>
<dbReference type="PANTHER" id="PTHR33221">
    <property type="entry name" value="WINGED HELIX-TURN-HELIX TRANSCRIPTIONAL REGULATOR, RRF2 FAMILY"/>
    <property type="match status" value="1"/>
</dbReference>
<dbReference type="InterPro" id="IPR036388">
    <property type="entry name" value="WH-like_DNA-bd_sf"/>
</dbReference>
<dbReference type="EMBL" id="FTNM01000002">
    <property type="protein sequence ID" value="SIQ99072.1"/>
    <property type="molecule type" value="Genomic_DNA"/>
</dbReference>
<dbReference type="InterPro" id="IPR036390">
    <property type="entry name" value="WH_DNA-bd_sf"/>
</dbReference>
<dbReference type="Proteomes" id="UP000185924">
    <property type="component" value="Unassembled WGS sequence"/>
</dbReference>
<keyword evidence="1" id="KW-0238">DNA-binding</keyword>
<protein>
    <submittedName>
        <fullName evidence="2">Transcriptional regulator, BadM/Rrf2 family</fullName>
    </submittedName>
</protein>
<dbReference type="GO" id="GO:0003700">
    <property type="term" value="F:DNA-binding transcription factor activity"/>
    <property type="evidence" value="ECO:0007669"/>
    <property type="project" value="TreeGrafter"/>
</dbReference>
<proteinExistence type="predicted"/>
<name>A0A1N6X9Q5_9BACT</name>
<dbReference type="Gene3D" id="1.10.10.10">
    <property type="entry name" value="Winged helix-like DNA-binding domain superfamily/Winged helix DNA-binding domain"/>
    <property type="match status" value="1"/>
</dbReference>
<dbReference type="AlphaFoldDB" id="A0A1N6X9Q5"/>
<dbReference type="GO" id="GO:0005829">
    <property type="term" value="C:cytosol"/>
    <property type="evidence" value="ECO:0007669"/>
    <property type="project" value="TreeGrafter"/>
</dbReference>
<accession>A0A1N6X9Q5</accession>
<dbReference type="NCBIfam" id="TIGR00738">
    <property type="entry name" value="rrf2_super"/>
    <property type="match status" value="1"/>
</dbReference>
<dbReference type="PANTHER" id="PTHR33221:SF5">
    <property type="entry name" value="HTH-TYPE TRANSCRIPTIONAL REGULATOR ISCR"/>
    <property type="match status" value="1"/>
</dbReference>
<dbReference type="STRING" id="1077936.SAMN05421545_2018"/>
<evidence type="ECO:0000313" key="3">
    <source>
        <dbReference type="Proteomes" id="UP000185924"/>
    </source>
</evidence>
<gene>
    <name evidence="2" type="ORF">SAMN05421545_2018</name>
</gene>
<keyword evidence="3" id="KW-1185">Reference proteome</keyword>
<organism evidence="2 3">
    <name type="scientific">Pontibacter lucknowensis</name>
    <dbReference type="NCBI Taxonomy" id="1077936"/>
    <lineage>
        <taxon>Bacteria</taxon>
        <taxon>Pseudomonadati</taxon>
        <taxon>Bacteroidota</taxon>
        <taxon>Cytophagia</taxon>
        <taxon>Cytophagales</taxon>
        <taxon>Hymenobacteraceae</taxon>
        <taxon>Pontibacter</taxon>
    </lineage>
</organism>
<dbReference type="Pfam" id="PF02082">
    <property type="entry name" value="Rrf2"/>
    <property type="match status" value="1"/>
</dbReference>
<dbReference type="GO" id="GO:0003677">
    <property type="term" value="F:DNA binding"/>
    <property type="evidence" value="ECO:0007669"/>
    <property type="project" value="UniProtKB-KW"/>
</dbReference>
<evidence type="ECO:0000256" key="1">
    <source>
        <dbReference type="ARBA" id="ARBA00023125"/>
    </source>
</evidence>
<dbReference type="InterPro" id="IPR000944">
    <property type="entry name" value="Tscrpt_reg_Rrf2"/>
</dbReference>